<sequence>MGPDSEQRMPSSSNRTTMSGTRGSERDQSEDSRFTPQISERAQRALDDTLGVHTVTGSDSPPNSPDSSSRLLTRAYTQLPPLSAVITRGAGIFDVPLPPDPLFATHHSDLSCPLTPEEEQRLTMNLMSVASKFDASSITQLAGITNYSDWARVCASALKSTGLARYVRGSSVKPADAESKDYYLWCAWDEQTAELILRTVTKDVYDQIKQDVPYSTSHQLWDGMRKLFVNSGILSQVNYLRRALRHIFPPDEPYGPTIRAIRSDLQRVYDVGSPSIDDMMSILMLQALTPHHADVARAIEHSNAIDHRSIQRRLETADIRSLEEAEFSPGRKTLNVAAAATYKGSNAPRIPCEHCNRTNHSSIRCWSKFPHLKPKRPARDTTQHSTSTSTSAPQPDSVKRPEHTNVALNETRIEEAAAAIGHDSDIDYWSALTTVDTCSVDWGLSSTHSAIISFFLDSASSCHLSPDRNDFTSFQTTAPRAIKGINGSCIHAVGTGDVRIQLGKGRVFTLHHVLYVPHAAMRLISIGRLCDSGYSVAFSADSCSVSLASGAQTLIAVGIRTHNNLFALSGDLLSAPTHSANAALSLETWH</sequence>
<name>A0A4S4L1K2_9AGAM</name>
<organism evidence="3 4">
    <name type="scientific">Bondarzewia mesenterica</name>
    <dbReference type="NCBI Taxonomy" id="1095465"/>
    <lineage>
        <taxon>Eukaryota</taxon>
        <taxon>Fungi</taxon>
        <taxon>Dikarya</taxon>
        <taxon>Basidiomycota</taxon>
        <taxon>Agaricomycotina</taxon>
        <taxon>Agaricomycetes</taxon>
        <taxon>Russulales</taxon>
        <taxon>Bondarzewiaceae</taxon>
        <taxon>Bondarzewia</taxon>
    </lineage>
</organism>
<proteinExistence type="predicted"/>
<protein>
    <recommendedName>
        <fullName evidence="2">Retrovirus-related Pol polyprotein from transposon TNT 1-94-like beta-barrel domain-containing protein</fullName>
    </recommendedName>
</protein>
<dbReference type="InterPro" id="IPR054722">
    <property type="entry name" value="PolX-like_BBD"/>
</dbReference>
<gene>
    <name evidence="3" type="ORF">EW146_g9979</name>
</gene>
<feature type="compositionally biased region" description="Low complexity" evidence="1">
    <location>
        <begin position="58"/>
        <end position="69"/>
    </location>
</feature>
<evidence type="ECO:0000256" key="1">
    <source>
        <dbReference type="SAM" id="MobiDB-lite"/>
    </source>
</evidence>
<feature type="region of interest" description="Disordered" evidence="1">
    <location>
        <begin position="371"/>
        <end position="402"/>
    </location>
</feature>
<feature type="compositionally biased region" description="Low complexity" evidence="1">
    <location>
        <begin position="383"/>
        <end position="396"/>
    </location>
</feature>
<evidence type="ECO:0000313" key="4">
    <source>
        <dbReference type="Proteomes" id="UP000310158"/>
    </source>
</evidence>
<evidence type="ECO:0000259" key="2">
    <source>
        <dbReference type="Pfam" id="PF22936"/>
    </source>
</evidence>
<dbReference type="OrthoDB" id="3251181at2759"/>
<dbReference type="Pfam" id="PF22936">
    <property type="entry name" value="Pol_BBD"/>
    <property type="match status" value="1"/>
</dbReference>
<dbReference type="EMBL" id="SGPL01001047">
    <property type="protein sequence ID" value="THH05152.1"/>
    <property type="molecule type" value="Genomic_DNA"/>
</dbReference>
<evidence type="ECO:0000313" key="3">
    <source>
        <dbReference type="EMBL" id="THH05152.1"/>
    </source>
</evidence>
<feature type="compositionally biased region" description="Basic and acidic residues" evidence="1">
    <location>
        <begin position="23"/>
        <end position="33"/>
    </location>
</feature>
<comment type="caution">
    <text evidence="3">The sequence shown here is derived from an EMBL/GenBank/DDBJ whole genome shotgun (WGS) entry which is preliminary data.</text>
</comment>
<accession>A0A4S4L1K2</accession>
<feature type="compositionally biased region" description="Polar residues" evidence="1">
    <location>
        <begin position="8"/>
        <end position="22"/>
    </location>
</feature>
<feature type="domain" description="Retrovirus-related Pol polyprotein from transposon TNT 1-94-like beta-barrel" evidence="2">
    <location>
        <begin position="454"/>
        <end position="534"/>
    </location>
</feature>
<dbReference type="Pfam" id="PF14223">
    <property type="entry name" value="Retrotran_gag_2"/>
    <property type="match status" value="1"/>
</dbReference>
<keyword evidence="4" id="KW-1185">Reference proteome</keyword>
<dbReference type="Proteomes" id="UP000310158">
    <property type="component" value="Unassembled WGS sequence"/>
</dbReference>
<dbReference type="AlphaFoldDB" id="A0A4S4L1K2"/>
<feature type="region of interest" description="Disordered" evidence="1">
    <location>
        <begin position="1"/>
        <end position="70"/>
    </location>
</feature>
<reference evidence="3 4" key="1">
    <citation type="submission" date="2019-02" db="EMBL/GenBank/DDBJ databases">
        <title>Genome sequencing of the rare red list fungi Bondarzewia mesenterica.</title>
        <authorList>
            <person name="Buettner E."/>
            <person name="Kellner H."/>
        </authorList>
    </citation>
    <scope>NUCLEOTIDE SEQUENCE [LARGE SCALE GENOMIC DNA]</scope>
    <source>
        <strain evidence="3 4">DSM 108281</strain>
    </source>
</reference>